<dbReference type="GO" id="GO:0044877">
    <property type="term" value="F:protein-containing complex binding"/>
    <property type="evidence" value="ECO:0007669"/>
    <property type="project" value="TreeGrafter"/>
</dbReference>
<dbReference type="Gene3D" id="3.40.50.720">
    <property type="entry name" value="NAD(P)-binding Rossmann-like Domain"/>
    <property type="match status" value="1"/>
</dbReference>
<comment type="caution">
    <text evidence="1">The sequence shown here is derived from an EMBL/GenBank/DDBJ whole genome shotgun (WGS) entry which is preliminary data.</text>
</comment>
<name>A0A8H7PPQ6_MORIS</name>
<sequence>YLAYDDYTGLNVCKHAAWRGWEVVSLSRRGLPTGSTSGTDAEWKSQVQWVAGDSTDSESYKEIMDGVTDVVHTVGMLMENDYKKVVQAKSLGEAVSGAGAVLGQMLGMKDNGNPFKQDPRSKVTYETMNRDTAISLAKVAAQVPTIQSYVYVSATDLFPCINPRYITTKREAERYLFSRDEFRSVVLRPGFMYSENRPATLPLAGILQTLNTVSKPCSRDIASLPLGTMVTTPALNIDTVAEAVIESIARTSLKGILDPNDIEKLLASPPIGDFKAASPEPQV</sequence>
<dbReference type="PANTHER" id="PTHR12126">
    <property type="entry name" value="NADH-UBIQUINONE OXIDOREDUCTASE 39 KDA SUBUNIT-RELATED"/>
    <property type="match status" value="1"/>
</dbReference>
<dbReference type="Proteomes" id="UP000654370">
    <property type="component" value="Unassembled WGS sequence"/>
</dbReference>
<proteinExistence type="predicted"/>
<dbReference type="OrthoDB" id="276721at2759"/>
<reference evidence="1" key="1">
    <citation type="submission" date="2020-12" db="EMBL/GenBank/DDBJ databases">
        <title>Metabolic potential, ecology and presence of endohyphal bacteria is reflected in genomic diversity of Mucoromycotina.</title>
        <authorList>
            <person name="Muszewska A."/>
            <person name="Okrasinska A."/>
            <person name="Steczkiewicz K."/>
            <person name="Drgas O."/>
            <person name="Orlowska M."/>
            <person name="Perlinska-Lenart U."/>
            <person name="Aleksandrzak-Piekarczyk T."/>
            <person name="Szatraj K."/>
            <person name="Zielenkiewicz U."/>
            <person name="Pilsyk S."/>
            <person name="Malc E."/>
            <person name="Mieczkowski P."/>
            <person name="Kruszewska J.S."/>
            <person name="Biernat P."/>
            <person name="Pawlowska J."/>
        </authorList>
    </citation>
    <scope>NUCLEOTIDE SEQUENCE</scope>
    <source>
        <strain evidence="1">WA0000067209</strain>
    </source>
</reference>
<evidence type="ECO:0008006" key="3">
    <source>
        <dbReference type="Google" id="ProtNLM"/>
    </source>
</evidence>
<gene>
    <name evidence="1" type="ORF">INT43_003240</name>
</gene>
<dbReference type="InterPro" id="IPR051207">
    <property type="entry name" value="ComplexI_NDUFA9_subunit"/>
</dbReference>
<dbReference type="SUPFAM" id="SSF51735">
    <property type="entry name" value="NAD(P)-binding Rossmann-fold domains"/>
    <property type="match status" value="1"/>
</dbReference>
<evidence type="ECO:0000313" key="2">
    <source>
        <dbReference type="Proteomes" id="UP000654370"/>
    </source>
</evidence>
<dbReference type="EMBL" id="JAEPQZ010000008">
    <property type="protein sequence ID" value="KAG2177987.1"/>
    <property type="molecule type" value="Genomic_DNA"/>
</dbReference>
<dbReference type="GO" id="GO:0005739">
    <property type="term" value="C:mitochondrion"/>
    <property type="evidence" value="ECO:0007669"/>
    <property type="project" value="TreeGrafter"/>
</dbReference>
<accession>A0A8H7PPQ6</accession>
<dbReference type="PANTHER" id="PTHR12126:SF16">
    <property type="entry name" value="MIOREX COMPLEX COMPONENT 2"/>
    <property type="match status" value="1"/>
</dbReference>
<feature type="non-terminal residue" evidence="1">
    <location>
        <position position="1"/>
    </location>
</feature>
<dbReference type="InterPro" id="IPR036291">
    <property type="entry name" value="NAD(P)-bd_dom_sf"/>
</dbReference>
<keyword evidence="2" id="KW-1185">Reference proteome</keyword>
<evidence type="ECO:0000313" key="1">
    <source>
        <dbReference type="EMBL" id="KAG2177987.1"/>
    </source>
</evidence>
<organism evidence="1 2">
    <name type="scientific">Mortierella isabellina</name>
    <name type="common">Filamentous fungus</name>
    <name type="synonym">Umbelopsis isabellina</name>
    <dbReference type="NCBI Taxonomy" id="91625"/>
    <lineage>
        <taxon>Eukaryota</taxon>
        <taxon>Fungi</taxon>
        <taxon>Fungi incertae sedis</taxon>
        <taxon>Mucoromycota</taxon>
        <taxon>Mucoromycotina</taxon>
        <taxon>Umbelopsidomycetes</taxon>
        <taxon>Umbelopsidales</taxon>
        <taxon>Umbelopsidaceae</taxon>
        <taxon>Umbelopsis</taxon>
    </lineage>
</organism>
<dbReference type="AlphaFoldDB" id="A0A8H7PPQ6"/>
<protein>
    <recommendedName>
        <fullName evidence="3">NAD(P)-binding domain-containing protein</fullName>
    </recommendedName>
</protein>